<evidence type="ECO:0000313" key="1">
    <source>
        <dbReference type="EnsemblPlants" id="KQK92568"/>
    </source>
</evidence>
<name>K4AIK2_SETIT</name>
<dbReference type="Gramene" id="KQK92568">
    <property type="protein sequence ID" value="KQK92568"/>
    <property type="gene ID" value="SETIT_038714mg"/>
</dbReference>
<dbReference type="Proteomes" id="UP000004995">
    <property type="component" value="Unassembled WGS sequence"/>
</dbReference>
<protein>
    <submittedName>
        <fullName evidence="1">Uncharacterized protein</fullName>
    </submittedName>
</protein>
<dbReference type="AlphaFoldDB" id="K4AIK2"/>
<evidence type="ECO:0000313" key="2">
    <source>
        <dbReference type="Proteomes" id="UP000004995"/>
    </source>
</evidence>
<dbReference type="InParanoid" id="K4AIK2"/>
<dbReference type="HOGENOM" id="CLU_200748_0_0_1"/>
<reference evidence="2" key="1">
    <citation type="journal article" date="2012" name="Nat. Biotechnol.">
        <title>Reference genome sequence of the model plant Setaria.</title>
        <authorList>
            <person name="Bennetzen J.L."/>
            <person name="Schmutz J."/>
            <person name="Wang H."/>
            <person name="Percifield R."/>
            <person name="Hawkins J."/>
            <person name="Pontaroli A.C."/>
            <person name="Estep M."/>
            <person name="Feng L."/>
            <person name="Vaughn J.N."/>
            <person name="Grimwood J."/>
            <person name="Jenkins J."/>
            <person name="Barry K."/>
            <person name="Lindquist E."/>
            <person name="Hellsten U."/>
            <person name="Deshpande S."/>
            <person name="Wang X."/>
            <person name="Wu X."/>
            <person name="Mitros T."/>
            <person name="Triplett J."/>
            <person name="Yang X."/>
            <person name="Ye C.Y."/>
            <person name="Mauro-Herrera M."/>
            <person name="Wang L."/>
            <person name="Li P."/>
            <person name="Sharma M."/>
            <person name="Sharma R."/>
            <person name="Ronald P.C."/>
            <person name="Panaud O."/>
            <person name="Kellogg E.A."/>
            <person name="Brutnell T.P."/>
            <person name="Doust A.N."/>
            <person name="Tuskan G.A."/>
            <person name="Rokhsar D."/>
            <person name="Devos K.M."/>
        </authorList>
    </citation>
    <scope>NUCLEOTIDE SEQUENCE [LARGE SCALE GENOMIC DNA]</scope>
    <source>
        <strain evidence="2">cv. Yugu1</strain>
    </source>
</reference>
<sequence>MQIMEEMAEFITLWELVHDVQFNEDEDQIEWKWMASGSYTLKSAYEAQFRGSFTTFEASDIWRAYTEAKHKFFA</sequence>
<dbReference type="EnsemblPlants" id="KQK92568">
    <property type="protein sequence ID" value="KQK92568"/>
    <property type="gene ID" value="SETIT_038714mg"/>
</dbReference>
<dbReference type="OMA" id="WRAYTEA"/>
<dbReference type="EMBL" id="AGNK02006129">
    <property type="status" value="NOT_ANNOTATED_CDS"/>
    <property type="molecule type" value="Genomic_DNA"/>
</dbReference>
<proteinExistence type="predicted"/>
<keyword evidence="2" id="KW-1185">Reference proteome</keyword>
<accession>K4AIK2</accession>
<organism evidence="1 2">
    <name type="scientific">Setaria italica</name>
    <name type="common">Foxtail millet</name>
    <name type="synonym">Panicum italicum</name>
    <dbReference type="NCBI Taxonomy" id="4555"/>
    <lineage>
        <taxon>Eukaryota</taxon>
        <taxon>Viridiplantae</taxon>
        <taxon>Streptophyta</taxon>
        <taxon>Embryophyta</taxon>
        <taxon>Tracheophyta</taxon>
        <taxon>Spermatophyta</taxon>
        <taxon>Magnoliopsida</taxon>
        <taxon>Liliopsida</taxon>
        <taxon>Poales</taxon>
        <taxon>Poaceae</taxon>
        <taxon>PACMAD clade</taxon>
        <taxon>Panicoideae</taxon>
        <taxon>Panicodae</taxon>
        <taxon>Paniceae</taxon>
        <taxon>Cenchrinae</taxon>
        <taxon>Setaria</taxon>
    </lineage>
</organism>
<reference evidence="1" key="2">
    <citation type="submission" date="2018-08" db="UniProtKB">
        <authorList>
            <consortium name="EnsemblPlants"/>
        </authorList>
    </citation>
    <scope>IDENTIFICATION</scope>
    <source>
        <strain evidence="1">Yugu1</strain>
    </source>
</reference>